<keyword evidence="6" id="KW-0521">NADP</keyword>
<dbReference type="EMBL" id="CP031046">
    <property type="protein sequence ID" value="QDZ24357.1"/>
    <property type="molecule type" value="Genomic_DNA"/>
</dbReference>
<dbReference type="InterPro" id="IPR017437">
    <property type="entry name" value="ATP-NAD_kinase_PpnK-typ_C"/>
</dbReference>
<reference evidence="9 10" key="1">
    <citation type="submission" date="2018-07" db="EMBL/GenBank/DDBJ databases">
        <title>The complete nuclear genome of the prasinophyte Chloropicon primus (CCMP1205).</title>
        <authorList>
            <person name="Pombert J.-F."/>
            <person name="Otis C."/>
            <person name="Turmel M."/>
            <person name="Lemieux C."/>
        </authorList>
    </citation>
    <scope>NUCLEOTIDE SEQUENCE [LARGE SCALE GENOMIC DNA]</scope>
    <source>
        <strain evidence="9 10">CCMP1205</strain>
    </source>
</reference>
<dbReference type="Proteomes" id="UP000316726">
    <property type="component" value="Chromosome 13"/>
</dbReference>
<dbReference type="STRING" id="1764295.A0A5B8MVF2"/>
<keyword evidence="4 9" id="KW-0418">Kinase</keyword>
<proteinExistence type="inferred from homology"/>
<comment type="similarity">
    <text evidence="1">Belongs to the NAD kinase family.</text>
</comment>
<keyword evidence="10" id="KW-1185">Reference proteome</keyword>
<dbReference type="InterPro" id="IPR017438">
    <property type="entry name" value="ATP-NAD_kinase_N"/>
</dbReference>
<evidence type="ECO:0000256" key="2">
    <source>
        <dbReference type="ARBA" id="ARBA00022679"/>
    </source>
</evidence>
<feature type="region of interest" description="Disordered" evidence="8">
    <location>
        <begin position="33"/>
        <end position="54"/>
    </location>
</feature>
<dbReference type="GO" id="GO:0003951">
    <property type="term" value="F:NAD+ kinase activity"/>
    <property type="evidence" value="ECO:0007669"/>
    <property type="project" value="InterPro"/>
</dbReference>
<dbReference type="PANTHER" id="PTHR20275:SF6">
    <property type="entry name" value="NAD KINASE 2, CHLOROPLASTIC"/>
    <property type="match status" value="1"/>
</dbReference>
<organism evidence="9 10">
    <name type="scientific">Chloropicon primus</name>
    <dbReference type="NCBI Taxonomy" id="1764295"/>
    <lineage>
        <taxon>Eukaryota</taxon>
        <taxon>Viridiplantae</taxon>
        <taxon>Chlorophyta</taxon>
        <taxon>Chloropicophyceae</taxon>
        <taxon>Chloropicales</taxon>
        <taxon>Chloropicaceae</taxon>
        <taxon>Chloropicon</taxon>
    </lineage>
</organism>
<dbReference type="AlphaFoldDB" id="A0A5B8MVF2"/>
<gene>
    <name evidence="9" type="ORF">A3770_13p68750</name>
</gene>
<dbReference type="Pfam" id="PF01513">
    <property type="entry name" value="NAD_kinase"/>
    <property type="match status" value="1"/>
</dbReference>
<evidence type="ECO:0000256" key="3">
    <source>
        <dbReference type="ARBA" id="ARBA00022741"/>
    </source>
</evidence>
<evidence type="ECO:0000313" key="10">
    <source>
        <dbReference type="Proteomes" id="UP000316726"/>
    </source>
</evidence>
<dbReference type="GO" id="GO:0005524">
    <property type="term" value="F:ATP binding"/>
    <property type="evidence" value="ECO:0007669"/>
    <property type="project" value="UniProtKB-KW"/>
</dbReference>
<dbReference type="GO" id="GO:0019674">
    <property type="term" value="P:NAD+ metabolic process"/>
    <property type="evidence" value="ECO:0007669"/>
    <property type="project" value="InterPro"/>
</dbReference>
<dbReference type="FunFam" id="2.60.200.30:FF:000009">
    <property type="entry name" value="Poly(P)/ATP NAD kinase"/>
    <property type="match status" value="1"/>
</dbReference>
<keyword evidence="2" id="KW-0808">Transferase</keyword>
<dbReference type="HAMAP" id="MF_00361">
    <property type="entry name" value="NAD_kinase"/>
    <property type="match status" value="1"/>
</dbReference>
<evidence type="ECO:0000313" key="9">
    <source>
        <dbReference type="EMBL" id="QDZ24357.1"/>
    </source>
</evidence>
<evidence type="ECO:0000256" key="6">
    <source>
        <dbReference type="ARBA" id="ARBA00022857"/>
    </source>
</evidence>
<evidence type="ECO:0000256" key="5">
    <source>
        <dbReference type="ARBA" id="ARBA00022840"/>
    </source>
</evidence>
<dbReference type="GO" id="GO:0006741">
    <property type="term" value="P:NADP+ biosynthetic process"/>
    <property type="evidence" value="ECO:0007669"/>
    <property type="project" value="InterPro"/>
</dbReference>
<dbReference type="InterPro" id="IPR016064">
    <property type="entry name" value="NAD/diacylglycerol_kinase_sf"/>
</dbReference>
<dbReference type="OrthoDB" id="24581at2759"/>
<protein>
    <submittedName>
        <fullName evidence="9">ATP-NAD kinase</fullName>
    </submittedName>
</protein>
<keyword evidence="7" id="KW-0520">NAD</keyword>
<name>A0A5B8MVF2_9CHLO</name>
<keyword evidence="3" id="KW-0547">Nucleotide-binding</keyword>
<feature type="compositionally biased region" description="Low complexity" evidence="8">
    <location>
        <begin position="39"/>
        <end position="52"/>
    </location>
</feature>
<sequence length="401" mass="43788">MAVAALISRLVRCTARPPGPWVGAAPAWRGLSTAAAPPTGGESKTSSETSGTCPLGSMIRNARLQWMDEVKLKLRRRAAFRWEKPPRKVLFVKKIGDAEVSAKSREMASWLLDKGLDVYIEPEAKATQEFPSECKQWRPQDTSVDIDFGVVAGGDGTLLHFADLLGENEYYRSSGNDLRPLPPCVSFGMGSLGFMTNFKAERYKEILGQVVEACEGKEVYTTLRTRLSCMVKTREGTVKPIYSCLNECVIDKGQSPGLGKMDLLVDGQPVTTVQGDGLIISTPSGSTGYNLAVGGAMVAPSVPCMLLTPIAPSTLSFRPVIIPESSKIEVSIPSTARTDGRAIFDGHKMEVLKHGESVIVETSKFPLPVIHAAPHDHDWFDSIIEKLHWNVRIQQKPLPER</sequence>
<dbReference type="PANTHER" id="PTHR20275">
    <property type="entry name" value="NAD KINASE"/>
    <property type="match status" value="1"/>
</dbReference>
<dbReference type="SUPFAM" id="SSF111331">
    <property type="entry name" value="NAD kinase/diacylglycerol kinase-like"/>
    <property type="match status" value="1"/>
</dbReference>
<evidence type="ECO:0000256" key="1">
    <source>
        <dbReference type="ARBA" id="ARBA00010995"/>
    </source>
</evidence>
<dbReference type="Gene3D" id="2.60.200.30">
    <property type="entry name" value="Probable inorganic polyphosphate/atp-NAD kinase, domain 2"/>
    <property type="match status" value="1"/>
</dbReference>
<dbReference type="InterPro" id="IPR002504">
    <property type="entry name" value="NADK"/>
</dbReference>
<keyword evidence="5" id="KW-0067">ATP-binding</keyword>
<dbReference type="Gene3D" id="3.40.50.10330">
    <property type="entry name" value="Probable inorganic polyphosphate/atp-NAD kinase, domain 1"/>
    <property type="match status" value="1"/>
</dbReference>
<accession>A0A5B8MVF2</accession>
<evidence type="ECO:0000256" key="8">
    <source>
        <dbReference type="SAM" id="MobiDB-lite"/>
    </source>
</evidence>
<dbReference type="Pfam" id="PF20143">
    <property type="entry name" value="NAD_kinase_C"/>
    <property type="match status" value="1"/>
</dbReference>
<evidence type="ECO:0000256" key="4">
    <source>
        <dbReference type="ARBA" id="ARBA00022777"/>
    </source>
</evidence>
<evidence type="ECO:0000256" key="7">
    <source>
        <dbReference type="ARBA" id="ARBA00023027"/>
    </source>
</evidence>